<accession>K0NTJ2</accession>
<reference evidence="1 2" key="1">
    <citation type="journal article" date="2013" name="Environ. Microbiol.">
        <title>Complete genome, catabolic sub-proteomes and key-metabolites of Desulfobacula toluolica Tol2, a marine, aromatic compound-degrading, sulfate-reducing bacterium.</title>
        <authorList>
            <person name="Wohlbrand L."/>
            <person name="Jacob J.H."/>
            <person name="Kube M."/>
            <person name="Mussmann M."/>
            <person name="Jarling R."/>
            <person name="Beck A."/>
            <person name="Amann R."/>
            <person name="Wilkes H."/>
            <person name="Reinhardt R."/>
            <person name="Rabus R."/>
        </authorList>
    </citation>
    <scope>NUCLEOTIDE SEQUENCE [LARGE SCALE GENOMIC DNA]</scope>
    <source>
        <strain evidence="2">DSM 7467 / Tol2</strain>
    </source>
</reference>
<organism evidence="1 2">
    <name type="scientific">Desulfobacula toluolica (strain DSM 7467 / Tol2)</name>
    <dbReference type="NCBI Taxonomy" id="651182"/>
    <lineage>
        <taxon>Bacteria</taxon>
        <taxon>Pseudomonadati</taxon>
        <taxon>Thermodesulfobacteriota</taxon>
        <taxon>Desulfobacteria</taxon>
        <taxon>Desulfobacterales</taxon>
        <taxon>Desulfobacteraceae</taxon>
        <taxon>Desulfobacula</taxon>
    </lineage>
</organism>
<dbReference type="STRING" id="651182.TOL2_C42260"/>
<dbReference type="OrthoDB" id="155250at2"/>
<dbReference type="GO" id="GO:0016787">
    <property type="term" value="F:hydrolase activity"/>
    <property type="evidence" value="ECO:0007669"/>
    <property type="project" value="UniProtKB-KW"/>
</dbReference>
<dbReference type="SUPFAM" id="SSF109604">
    <property type="entry name" value="HD-domain/PDEase-like"/>
    <property type="match status" value="1"/>
</dbReference>
<dbReference type="AlphaFoldDB" id="K0NTJ2"/>
<dbReference type="RefSeq" id="WP_014959562.1">
    <property type="nucleotide sequence ID" value="NC_018645.1"/>
</dbReference>
<name>K0NTJ2_DESTT</name>
<keyword evidence="2" id="KW-1185">Reference proteome</keyword>
<dbReference type="CDD" id="cd00077">
    <property type="entry name" value="HDc"/>
    <property type="match status" value="1"/>
</dbReference>
<proteinExistence type="predicted"/>
<protein>
    <submittedName>
        <fullName evidence="1">Putative metal-dependent phosphohydrolase</fullName>
    </submittedName>
</protein>
<gene>
    <name evidence="1" type="ordered locus">TOL2_C42260</name>
</gene>
<dbReference type="Proteomes" id="UP000007347">
    <property type="component" value="Chromosome"/>
</dbReference>
<keyword evidence="1" id="KW-0378">Hydrolase</keyword>
<dbReference type="EMBL" id="FO203503">
    <property type="protein sequence ID" value="CCK82382.1"/>
    <property type="molecule type" value="Genomic_DNA"/>
</dbReference>
<dbReference type="HOGENOM" id="CLU_1101485_0_0_7"/>
<sequence>MKCPGQDTQYWNGDAIFDTKCPECGHPMEFFKDDATRRCANCKKKIVNPKMDFGCASYCKFAEQCLGTLPEEFVAKRDDLLKDRVAVEMKRYLGTDFKSIGHAAKVANFAEKIGKKEKANLAVVLCAAYLSDIGVKNAREKYDSEELEYIEKESPKVAGELMEKLGAKESLINEVIETIKHRNRPAQDDGINRKVLHDAGMLAHMAACKEKDSVDDEKFHAKLDRLFLTAAGNELARQVLIKIK</sequence>
<dbReference type="KEGG" id="dto:TOL2_C42260"/>
<dbReference type="InterPro" id="IPR003607">
    <property type="entry name" value="HD/PDEase_dom"/>
</dbReference>
<evidence type="ECO:0000313" key="1">
    <source>
        <dbReference type="EMBL" id="CCK82382.1"/>
    </source>
</evidence>
<evidence type="ECO:0000313" key="2">
    <source>
        <dbReference type="Proteomes" id="UP000007347"/>
    </source>
</evidence>
<dbReference type="Gene3D" id="1.10.3210.10">
    <property type="entry name" value="Hypothetical protein af1432"/>
    <property type="match status" value="1"/>
</dbReference>